<dbReference type="InterPro" id="IPR043129">
    <property type="entry name" value="ATPase_NBD"/>
</dbReference>
<gene>
    <name evidence="2" type="ORF">GQ466_30300</name>
</gene>
<dbReference type="InterPro" id="IPR000600">
    <property type="entry name" value="ROK"/>
</dbReference>
<dbReference type="Gene3D" id="1.10.10.10">
    <property type="entry name" value="Winged helix-like DNA-binding domain superfamily/Winged helix DNA-binding domain"/>
    <property type="match status" value="1"/>
</dbReference>
<dbReference type="InterPro" id="IPR036390">
    <property type="entry name" value="WH_DNA-bd_sf"/>
</dbReference>
<dbReference type="Proteomes" id="UP000431901">
    <property type="component" value="Unassembled WGS sequence"/>
</dbReference>
<dbReference type="SUPFAM" id="SSF53067">
    <property type="entry name" value="Actin-like ATPase domain"/>
    <property type="match status" value="1"/>
</dbReference>
<dbReference type="PANTHER" id="PTHR18964">
    <property type="entry name" value="ROK (REPRESSOR, ORF, KINASE) FAMILY"/>
    <property type="match status" value="1"/>
</dbReference>
<protein>
    <submittedName>
        <fullName evidence="2">ROK family protein</fullName>
    </submittedName>
</protein>
<dbReference type="PANTHER" id="PTHR18964:SF173">
    <property type="entry name" value="GLUCOKINASE"/>
    <property type="match status" value="1"/>
</dbReference>
<evidence type="ECO:0000256" key="1">
    <source>
        <dbReference type="ARBA" id="ARBA00006479"/>
    </source>
</evidence>
<dbReference type="RefSeq" id="WP_161106508.1">
    <property type="nucleotide sequence ID" value="NZ_JBHLYI010000019.1"/>
</dbReference>
<comment type="caution">
    <text evidence="2">The sequence shown here is derived from an EMBL/GenBank/DDBJ whole genome shotgun (WGS) entry which is preliminary data.</text>
</comment>
<organism evidence="2 3">
    <name type="scientific">Actinomadura rayongensis</name>
    <dbReference type="NCBI Taxonomy" id="1429076"/>
    <lineage>
        <taxon>Bacteria</taxon>
        <taxon>Bacillati</taxon>
        <taxon>Actinomycetota</taxon>
        <taxon>Actinomycetes</taxon>
        <taxon>Streptosporangiales</taxon>
        <taxon>Thermomonosporaceae</taxon>
        <taxon>Actinomadura</taxon>
    </lineage>
</organism>
<proteinExistence type="inferred from homology"/>
<name>A0A6I4WDJ2_9ACTN</name>
<dbReference type="EMBL" id="WUTW01000013">
    <property type="protein sequence ID" value="MXQ68317.1"/>
    <property type="molecule type" value="Genomic_DNA"/>
</dbReference>
<keyword evidence="3" id="KW-1185">Reference proteome</keyword>
<dbReference type="SUPFAM" id="SSF46785">
    <property type="entry name" value="Winged helix' DNA-binding domain"/>
    <property type="match status" value="1"/>
</dbReference>
<dbReference type="OrthoDB" id="3189808at2"/>
<reference evidence="2 3" key="1">
    <citation type="submission" date="2019-12" db="EMBL/GenBank/DDBJ databases">
        <title>Nocardia macrotermitis sp. nov. and Nocardia aurantia sp. nov., isolated from the gut of the fungus growing-termite Macrotermes natalensis.</title>
        <authorList>
            <person name="Christine B."/>
            <person name="Rene B."/>
        </authorList>
    </citation>
    <scope>NUCLEOTIDE SEQUENCE [LARGE SCALE GENOMIC DNA]</scope>
    <source>
        <strain evidence="2 3">DSM 102126</strain>
    </source>
</reference>
<dbReference type="Pfam" id="PF00480">
    <property type="entry name" value="ROK"/>
    <property type="match status" value="1"/>
</dbReference>
<dbReference type="Gene3D" id="3.30.420.40">
    <property type="match status" value="2"/>
</dbReference>
<accession>A0A6I4WDJ2</accession>
<comment type="similarity">
    <text evidence="1">Belongs to the ROK (NagC/XylR) family.</text>
</comment>
<sequence length="412" mass="42023">MSPPRPVAADMSAALVDLVRTRGLTTTNDLCDATGMGRTVVAQRIARLVDAGLLAHRGKGRSTGGRAPRELRFRHEAATVFGVEVGVTGLTVGLATLDGAPLEVREAPWDVTRGPEETLARAERMMDEILAARPGSAPLAGIGVGLPCPVEFASGRPVSPPILSGWDDFPVRERLAARFGVGVWVDNEVNAMALGELRSGIAQGVDDFIYVKVGTGIGAGLVSAGRLHRGAQGCAGDIAHLCLDPASTRQCRCGKTGCLQTFASGSALGKAALDLAERGASPALARRLAEAGTVTAADVSASAAHGDPDCVDLMSTAGAQLGEALTSLVNIFNPALVVIGGGVSLAGDLLLPSLRKIVYARSLPLATRDLRVVLSAHADRAGVVGAALTAVDELLGPAHLDGLGALLTGADA</sequence>
<dbReference type="AlphaFoldDB" id="A0A6I4WDJ2"/>
<dbReference type="InterPro" id="IPR036388">
    <property type="entry name" value="WH-like_DNA-bd_sf"/>
</dbReference>
<evidence type="ECO:0000313" key="3">
    <source>
        <dbReference type="Proteomes" id="UP000431901"/>
    </source>
</evidence>
<evidence type="ECO:0000313" key="2">
    <source>
        <dbReference type="EMBL" id="MXQ68317.1"/>
    </source>
</evidence>